<dbReference type="GO" id="GO:0005524">
    <property type="term" value="F:ATP binding"/>
    <property type="evidence" value="ECO:0007669"/>
    <property type="project" value="UniProtKB-UniRule"/>
</dbReference>
<dbReference type="SUPFAM" id="SSF52540">
    <property type="entry name" value="P-loop containing nucleoside triphosphate hydrolases"/>
    <property type="match status" value="1"/>
</dbReference>
<evidence type="ECO:0000256" key="5">
    <source>
        <dbReference type="PROSITE-ProRule" id="PRU00560"/>
    </source>
</evidence>
<comment type="caution">
    <text evidence="7">The sequence shown here is derived from an EMBL/GenBank/DDBJ whole genome shotgun (WGS) entry which is preliminary data.</text>
</comment>
<evidence type="ECO:0000259" key="6">
    <source>
        <dbReference type="PROSITE" id="PS51198"/>
    </source>
</evidence>
<evidence type="ECO:0000256" key="4">
    <source>
        <dbReference type="ARBA" id="ARBA00022840"/>
    </source>
</evidence>
<accession>A0AAP5IB88</accession>
<dbReference type="PANTHER" id="PTHR11070">
    <property type="entry name" value="UVRD / RECB / PCRA DNA HELICASE FAMILY MEMBER"/>
    <property type="match status" value="1"/>
</dbReference>
<dbReference type="Gene3D" id="3.40.50.300">
    <property type="entry name" value="P-loop containing nucleotide triphosphate hydrolases"/>
    <property type="match status" value="1"/>
</dbReference>
<keyword evidence="4 5" id="KW-0067">ATP-binding</keyword>
<dbReference type="RefSeq" id="WP_208350726.1">
    <property type="nucleotide sequence ID" value="NZ_JAALHA020000008.1"/>
</dbReference>
<proteinExistence type="predicted"/>
<dbReference type="GO" id="GO:0016787">
    <property type="term" value="F:hydrolase activity"/>
    <property type="evidence" value="ECO:0007669"/>
    <property type="project" value="UniProtKB-UniRule"/>
</dbReference>
<dbReference type="Pfam" id="PF00580">
    <property type="entry name" value="UvrD-helicase"/>
    <property type="match status" value="1"/>
</dbReference>
<keyword evidence="1 5" id="KW-0547">Nucleotide-binding</keyword>
<reference evidence="8" key="1">
    <citation type="journal article" date="2021" name="Science">
        <title>Hunting the eagle killer: A cyanobacterial neurotoxin causes vacuolar myelinopathy.</title>
        <authorList>
            <person name="Breinlinger S."/>
            <person name="Phillips T.J."/>
            <person name="Haram B.N."/>
            <person name="Mares J."/>
            <person name="Martinez Yerena J.A."/>
            <person name="Hrouzek P."/>
            <person name="Sobotka R."/>
            <person name="Henderson W.M."/>
            <person name="Schmieder P."/>
            <person name="Williams S.M."/>
            <person name="Lauderdale J.D."/>
            <person name="Wilde H.D."/>
            <person name="Gerrin W."/>
            <person name="Kust A."/>
            <person name="Washington J.W."/>
            <person name="Wagner C."/>
            <person name="Geier B."/>
            <person name="Liebeke M."/>
            <person name="Enke H."/>
            <person name="Niedermeyer T.H.J."/>
            <person name="Wilde S.B."/>
        </authorList>
    </citation>
    <scope>NUCLEOTIDE SEQUENCE [LARGE SCALE GENOMIC DNA]</scope>
    <source>
        <strain evidence="8">Thurmond2011</strain>
    </source>
</reference>
<gene>
    <name evidence="7" type="ORF">G7B40_018485</name>
</gene>
<dbReference type="GO" id="GO:0003678">
    <property type="term" value="F:DNA helicase activity"/>
    <property type="evidence" value="ECO:0007669"/>
    <property type="project" value="InterPro"/>
</dbReference>
<keyword evidence="2 5" id="KW-0378">Hydrolase</keyword>
<protein>
    <submittedName>
        <fullName evidence="7">UvrD-helicase domain-containing protein</fullName>
    </submittedName>
</protein>
<keyword evidence="3 5" id="KW-0347">Helicase</keyword>
<dbReference type="Gene3D" id="1.10.10.160">
    <property type="match status" value="1"/>
</dbReference>
<dbReference type="EMBL" id="JAALHA020000008">
    <property type="protein sequence ID" value="MDR9896533.1"/>
    <property type="molecule type" value="Genomic_DNA"/>
</dbReference>
<dbReference type="InterPro" id="IPR013986">
    <property type="entry name" value="DExx_box_DNA_helicase_dom_sf"/>
</dbReference>
<evidence type="ECO:0000256" key="1">
    <source>
        <dbReference type="ARBA" id="ARBA00022741"/>
    </source>
</evidence>
<organism evidence="7 8">
    <name type="scientific">Aetokthonos hydrillicola Thurmond2011</name>
    <dbReference type="NCBI Taxonomy" id="2712845"/>
    <lineage>
        <taxon>Bacteria</taxon>
        <taxon>Bacillati</taxon>
        <taxon>Cyanobacteriota</taxon>
        <taxon>Cyanophyceae</taxon>
        <taxon>Nostocales</taxon>
        <taxon>Hapalosiphonaceae</taxon>
        <taxon>Aetokthonos</taxon>
    </lineage>
</organism>
<name>A0AAP5IB88_9CYAN</name>
<dbReference type="Proteomes" id="UP000667802">
    <property type="component" value="Unassembled WGS sequence"/>
</dbReference>
<dbReference type="InterPro" id="IPR027417">
    <property type="entry name" value="P-loop_NTPase"/>
</dbReference>
<dbReference type="GO" id="GO:0003677">
    <property type="term" value="F:DNA binding"/>
    <property type="evidence" value="ECO:0007669"/>
    <property type="project" value="InterPro"/>
</dbReference>
<sequence length="830" mass="97329">MREELLSWISKQQKHLDEIIAKTADAYFENNKNTLSNFSFDIQESEQEQYALSRGKDLCYDRPCVGFVYSLWYHGRRVNTCLNYLIKCFSENTEQQIDIFDLGAGTGAIQWGIGLIYAGMKFLNITTPKLKVINIDNSPFMLQYHQLLWEKFVSYYTECSDILFEYNINSWNNSNNLDNSNCWISASYLFDSIENQESITNNFVELILSCKPIYLILLTSNQAIKREFLQRINLNACGYTLEEKYSNAKLFDGEMSFVNQSRDKYRIELNIRGLKRRARWDDRSFTGKVFRRQIIHQMTLVNVSDTKQSIQSIDIYSPPTKERKQIELSKAQKKAAKHSNRPAIITGSAGSGKSIVITERIKNLVDQNDYDPSLKILLTTFNKGLIGQLGDWLEEILDSNKCRRIVDSTNQGEREETSQFEFYSLNYPNIRLMHFDVLPTRLGKILGRTPHSRFITENINKIIEQVRQKHNIKENQYDDVMNIEFIIDEFHRVFYGLDYRTKEAYLNKKRYGRGKKPSLQEIKREVIWECLERYYNLLKEKNIHNFTIIRIKFLDQLKEIQEERLFTHIFVDEFQDCTRADFEIFYQLLEKPDNLVIAGDSAQSVHLGTSYSGLTRKADMARRQIFHLESSYRLPYRISECIRKLSKKIIDKHRNRKTDISPNEIMPYKGAPPGARPIVVFAITVDSITKKIKEIFETYQDAYGLKKITILEKDSSLCYALKKMNVNSETDTILRIKGLEKECVLWSVRKSIDNESEAEEIVYTILTRTSSILIIALSEEITDIYKKIIGTLDRERLIFWDQETKDKYSDFCKEPDLEEFFEDIEDLSDN</sequence>
<feature type="domain" description="UvrD-like helicase ATP-binding" evidence="6">
    <location>
        <begin position="326"/>
        <end position="645"/>
    </location>
</feature>
<keyword evidence="8" id="KW-1185">Reference proteome</keyword>
<evidence type="ECO:0000313" key="7">
    <source>
        <dbReference type="EMBL" id="MDR9896533.1"/>
    </source>
</evidence>
<dbReference type="AlphaFoldDB" id="A0AAP5IB88"/>
<dbReference type="InterPro" id="IPR014016">
    <property type="entry name" value="UvrD-like_ATP-bd"/>
</dbReference>
<evidence type="ECO:0000313" key="8">
    <source>
        <dbReference type="Proteomes" id="UP000667802"/>
    </source>
</evidence>
<evidence type="ECO:0000256" key="3">
    <source>
        <dbReference type="ARBA" id="ARBA00022806"/>
    </source>
</evidence>
<dbReference type="PROSITE" id="PS51198">
    <property type="entry name" value="UVRD_HELICASE_ATP_BIND"/>
    <property type="match status" value="1"/>
</dbReference>
<evidence type="ECO:0000256" key="2">
    <source>
        <dbReference type="ARBA" id="ARBA00022801"/>
    </source>
</evidence>
<feature type="binding site" evidence="5">
    <location>
        <begin position="347"/>
        <end position="354"/>
    </location>
    <ligand>
        <name>ATP</name>
        <dbReference type="ChEBI" id="CHEBI:30616"/>
    </ligand>
</feature>
<dbReference type="InterPro" id="IPR000212">
    <property type="entry name" value="DNA_helicase_UvrD/REP"/>
</dbReference>